<dbReference type="EMBL" id="BART01011955">
    <property type="protein sequence ID" value="GAG89667.1"/>
    <property type="molecule type" value="Genomic_DNA"/>
</dbReference>
<evidence type="ECO:0000313" key="1">
    <source>
        <dbReference type="EMBL" id="GAG89667.1"/>
    </source>
</evidence>
<name>X1C8Q5_9ZZZZ</name>
<organism evidence="1">
    <name type="scientific">marine sediment metagenome</name>
    <dbReference type="NCBI Taxonomy" id="412755"/>
    <lineage>
        <taxon>unclassified sequences</taxon>
        <taxon>metagenomes</taxon>
        <taxon>ecological metagenomes</taxon>
    </lineage>
</organism>
<protein>
    <submittedName>
        <fullName evidence="1">Uncharacterized protein</fullName>
    </submittedName>
</protein>
<comment type="caution">
    <text evidence="1">The sequence shown here is derived from an EMBL/GenBank/DDBJ whole genome shotgun (WGS) entry which is preliminary data.</text>
</comment>
<accession>X1C8Q5</accession>
<proteinExistence type="predicted"/>
<reference evidence="1" key="1">
    <citation type="journal article" date="2014" name="Front. Microbiol.">
        <title>High frequency of phylogenetically diverse reductive dehalogenase-homologous genes in deep subseafloor sedimentary metagenomes.</title>
        <authorList>
            <person name="Kawai M."/>
            <person name="Futagami T."/>
            <person name="Toyoda A."/>
            <person name="Takaki Y."/>
            <person name="Nishi S."/>
            <person name="Hori S."/>
            <person name="Arai W."/>
            <person name="Tsubouchi T."/>
            <person name="Morono Y."/>
            <person name="Uchiyama I."/>
            <person name="Ito T."/>
            <person name="Fujiyama A."/>
            <person name="Inagaki F."/>
            <person name="Takami H."/>
        </authorList>
    </citation>
    <scope>NUCLEOTIDE SEQUENCE</scope>
    <source>
        <strain evidence="1">Expedition CK06-06</strain>
    </source>
</reference>
<dbReference type="AlphaFoldDB" id="X1C8Q5"/>
<gene>
    <name evidence="1" type="ORF">S01H4_25198</name>
</gene>
<sequence>MKDLPITNTDLWTVGDNARHHYDENHTVEMIYSNVNIGWGINEKSNFVVPYSLHKMSKSVFRGLEEGIEIVWNYNIFET</sequence>